<dbReference type="HOGENOM" id="CLU_045095_0_0_0"/>
<dbReference type="PATRIC" id="fig|457404.5.peg.586"/>
<reference evidence="1 2" key="1">
    <citation type="submission" date="2012-07" db="EMBL/GenBank/DDBJ databases">
        <title>The Genome Sequence of Fusobacterium ulcerans 12_1B.</title>
        <authorList>
            <consortium name="The Broad Institute Genome Sequencing Platform"/>
            <person name="Earl A."/>
            <person name="Ward D."/>
            <person name="Feldgarden M."/>
            <person name="Gevers D."/>
            <person name="Strauss J."/>
            <person name="Ambrose C.E."/>
            <person name="Allen-Vercoe E."/>
            <person name="Walker B."/>
            <person name="Young S.K."/>
            <person name="Zeng Q."/>
            <person name="Gargeya S."/>
            <person name="Fitzgerald M."/>
            <person name="Haas B."/>
            <person name="Abouelleil A."/>
            <person name="Alvarado L."/>
            <person name="Arachchi H.M."/>
            <person name="Berlin A.M."/>
            <person name="Chapman S.B."/>
            <person name="Goldberg J."/>
            <person name="Griggs A."/>
            <person name="Gujja S."/>
            <person name="Hansen M."/>
            <person name="Howarth C."/>
            <person name="Imamovic A."/>
            <person name="Larimer J."/>
            <person name="McCowen C."/>
            <person name="Montmayeur A."/>
            <person name="Murphy C."/>
            <person name="Neiman D."/>
            <person name="Pearson M."/>
            <person name="Priest M."/>
            <person name="Roberts A."/>
            <person name="Saif S."/>
            <person name="Shea T."/>
            <person name="Sisk P."/>
            <person name="Sykes S."/>
            <person name="Wortman J."/>
            <person name="Nusbaum C."/>
            <person name="Birren B."/>
        </authorList>
    </citation>
    <scope>NUCLEOTIDE SEQUENCE [LARGE SCALE GENOMIC DNA]</scope>
    <source>
        <strain evidence="1 2">12_1B</strain>
    </source>
</reference>
<keyword evidence="2" id="KW-1185">Reference proteome</keyword>
<evidence type="ECO:0000313" key="1">
    <source>
        <dbReference type="EMBL" id="EHO83659.1"/>
    </source>
</evidence>
<proteinExistence type="predicted"/>
<sequence>MSTFKHGTYSKEQESKIKGILSVKQPVVVIGTAPINMGDITCVNKAQLINTETDAQTYFGGTNNIEGFTISEALYTAFKVFGVTPVICINVLDPNIHKTAHTEEAVAVVEKRVTLEKIGIIPDTIVLKRNDTSIEITDASYTFDAEGKCIVVLATSDIAKVDIEYDFLDPSKVKDSDIIGSIDPVTLKPKGMECLKEIFSRYSMIPSYVITPGYNSNEVRTILDTKAQLINNKWGSMSIVDMPETTAYGEAIEFKKSNNWIDEDQILCYGKVRFGGKLFYQSIFAAFLSASVDAGNDGVPYESPSNKNIKGNGISYKAASGKYEELDFTEDEANLLNENGICTVLSRPNGIVFWGNMTSIFQPGGSTDPKDMWIPVKRMFKYIANTIKMNYDNEVDKPMTPSRIANIKMNINTWLNSMTKEGKLLGGRVEFLADENSANDMILGNFKWHIYLGGVIPGQALEFILEYDGAYLSEYFAA</sequence>
<organism evidence="1 2">
    <name type="scientific">Fusobacterium ulcerans 12-1B</name>
    <dbReference type="NCBI Taxonomy" id="457404"/>
    <lineage>
        <taxon>Bacteria</taxon>
        <taxon>Fusobacteriati</taxon>
        <taxon>Fusobacteriota</taxon>
        <taxon>Fusobacteriia</taxon>
        <taxon>Fusobacteriales</taxon>
        <taxon>Fusobacteriaceae</taxon>
        <taxon>Fusobacterium</taxon>
    </lineage>
</organism>
<protein>
    <recommendedName>
        <fullName evidence="3">Tail sheath protein subtilisin-like domain-containing protein</fullName>
    </recommendedName>
</protein>
<comment type="caution">
    <text evidence="1">The sequence shown here is derived from an EMBL/GenBank/DDBJ whole genome shotgun (WGS) entry which is preliminary data.</text>
</comment>
<dbReference type="InterPro" id="IPR052042">
    <property type="entry name" value="Tail_sheath_structural"/>
</dbReference>
<accession>H1PQI4</accession>
<dbReference type="EMBL" id="AGWJ02000002">
    <property type="protein sequence ID" value="EHO83659.1"/>
    <property type="molecule type" value="Genomic_DNA"/>
</dbReference>
<dbReference type="Proteomes" id="UP000003233">
    <property type="component" value="Unassembled WGS sequence"/>
</dbReference>
<name>H1PQI4_9FUSO</name>
<dbReference type="RefSeq" id="WP_008696052.1">
    <property type="nucleotide sequence ID" value="NZ_KE161007.1"/>
</dbReference>
<evidence type="ECO:0008006" key="3">
    <source>
        <dbReference type="Google" id="ProtNLM"/>
    </source>
</evidence>
<dbReference type="PANTHER" id="PTHR35861:SF2">
    <property type="entry name" value="FELS-2 PROPHAGE PROTEIN"/>
    <property type="match status" value="1"/>
</dbReference>
<evidence type="ECO:0000313" key="2">
    <source>
        <dbReference type="Proteomes" id="UP000003233"/>
    </source>
</evidence>
<gene>
    <name evidence="1" type="ORF">HMPREF0402_00677</name>
</gene>
<dbReference type="AlphaFoldDB" id="H1PQI4"/>
<dbReference type="PANTHER" id="PTHR35861">
    <property type="match status" value="1"/>
</dbReference>
<dbReference type="BioCyc" id="FSP457404-HMP:GTSQ-679-MONOMER"/>